<dbReference type="AlphaFoldDB" id="A0A9N9KBG3"/>
<evidence type="ECO:0000313" key="2">
    <source>
        <dbReference type="Proteomes" id="UP000789759"/>
    </source>
</evidence>
<protein>
    <submittedName>
        <fullName evidence="1">2365_t:CDS:1</fullName>
    </submittedName>
</protein>
<name>A0A9N9KBG3_9GLOM</name>
<dbReference type="Proteomes" id="UP000789759">
    <property type="component" value="Unassembled WGS sequence"/>
</dbReference>
<feature type="non-terminal residue" evidence="1">
    <location>
        <position position="1"/>
    </location>
</feature>
<dbReference type="EMBL" id="CAJVQA010044456">
    <property type="protein sequence ID" value="CAG8816596.1"/>
    <property type="molecule type" value="Genomic_DNA"/>
</dbReference>
<keyword evidence="2" id="KW-1185">Reference proteome</keyword>
<accession>A0A9N9KBG3</accession>
<evidence type="ECO:0000313" key="1">
    <source>
        <dbReference type="EMBL" id="CAG8816596.1"/>
    </source>
</evidence>
<feature type="non-terminal residue" evidence="1">
    <location>
        <position position="43"/>
    </location>
</feature>
<comment type="caution">
    <text evidence="1">The sequence shown here is derived from an EMBL/GenBank/DDBJ whole genome shotgun (WGS) entry which is preliminary data.</text>
</comment>
<gene>
    <name evidence="1" type="ORF">CPELLU_LOCUS19258</name>
</gene>
<reference evidence="1" key="1">
    <citation type="submission" date="2021-06" db="EMBL/GenBank/DDBJ databases">
        <authorList>
            <person name="Kallberg Y."/>
            <person name="Tangrot J."/>
            <person name="Rosling A."/>
        </authorList>
    </citation>
    <scope>NUCLEOTIDE SEQUENCE</scope>
    <source>
        <strain evidence="1">FL966</strain>
    </source>
</reference>
<sequence length="43" mass="5136">NYSTSSAIDKEVFEAFLPTTEEDEQFEIEIEYEILKLNKNDYE</sequence>
<organism evidence="1 2">
    <name type="scientific">Cetraspora pellucida</name>
    <dbReference type="NCBI Taxonomy" id="1433469"/>
    <lineage>
        <taxon>Eukaryota</taxon>
        <taxon>Fungi</taxon>
        <taxon>Fungi incertae sedis</taxon>
        <taxon>Mucoromycota</taxon>
        <taxon>Glomeromycotina</taxon>
        <taxon>Glomeromycetes</taxon>
        <taxon>Diversisporales</taxon>
        <taxon>Gigasporaceae</taxon>
        <taxon>Cetraspora</taxon>
    </lineage>
</organism>
<proteinExistence type="predicted"/>